<dbReference type="InterPro" id="IPR047992">
    <property type="entry name" value="BREX_PglZ"/>
</dbReference>
<dbReference type="EMBL" id="JBHTBJ010000017">
    <property type="protein sequence ID" value="MFC7276775.1"/>
    <property type="molecule type" value="Genomic_DNA"/>
</dbReference>
<dbReference type="Pfam" id="PF25863">
    <property type="entry name" value="PglZ_C"/>
    <property type="match status" value="1"/>
</dbReference>
<reference evidence="6" key="1">
    <citation type="journal article" date="2019" name="Int. J. Syst. Evol. Microbiol.">
        <title>The Global Catalogue of Microorganisms (GCM) 10K type strain sequencing project: providing services to taxonomists for standard genome sequencing and annotation.</title>
        <authorList>
            <consortium name="The Broad Institute Genomics Platform"/>
            <consortium name="The Broad Institute Genome Sequencing Center for Infectious Disease"/>
            <person name="Wu L."/>
            <person name="Ma J."/>
        </authorList>
    </citation>
    <scope>NUCLEOTIDE SEQUENCE [LARGE SCALE GENOMIC DNA]</scope>
    <source>
        <strain evidence="6">XZYJT-10</strain>
    </source>
</reference>
<evidence type="ECO:0000259" key="4">
    <source>
        <dbReference type="Pfam" id="PF25863"/>
    </source>
</evidence>
<accession>A0ABW2HUL2</accession>
<proteinExistence type="predicted"/>
<dbReference type="InterPro" id="IPR058880">
    <property type="entry name" value="PglZ_N"/>
</dbReference>
<dbReference type="Pfam" id="PF25862">
    <property type="entry name" value="PglZ_1st"/>
    <property type="match status" value="1"/>
</dbReference>
<organism evidence="5 6">
    <name type="scientific">Paractinoplanes rhizophilus</name>
    <dbReference type="NCBI Taxonomy" id="1416877"/>
    <lineage>
        <taxon>Bacteria</taxon>
        <taxon>Bacillati</taxon>
        <taxon>Actinomycetota</taxon>
        <taxon>Actinomycetes</taxon>
        <taxon>Micromonosporales</taxon>
        <taxon>Micromonosporaceae</taxon>
        <taxon>Paractinoplanes</taxon>
    </lineage>
</organism>
<name>A0ABW2HUL2_9ACTN</name>
<evidence type="ECO:0000256" key="1">
    <source>
        <dbReference type="SAM" id="MobiDB-lite"/>
    </source>
</evidence>
<feature type="domain" description="Alkaline phosphatase-like protein PglZ N-terminal" evidence="3">
    <location>
        <begin position="2"/>
        <end position="100"/>
    </location>
</feature>
<dbReference type="Pfam" id="PF08665">
    <property type="entry name" value="PglZ"/>
    <property type="match status" value="1"/>
</dbReference>
<dbReference type="Proteomes" id="UP001596548">
    <property type="component" value="Unassembled WGS sequence"/>
</dbReference>
<evidence type="ECO:0000259" key="2">
    <source>
        <dbReference type="Pfam" id="PF25861"/>
    </source>
</evidence>
<feature type="region of interest" description="Disordered" evidence="1">
    <location>
        <begin position="758"/>
        <end position="777"/>
    </location>
</feature>
<dbReference type="NCBIfam" id="NF033446">
    <property type="entry name" value="BREX_PglZ_2"/>
    <property type="match status" value="1"/>
</dbReference>
<evidence type="ECO:0000313" key="5">
    <source>
        <dbReference type="EMBL" id="MFC7276775.1"/>
    </source>
</evidence>
<feature type="region of interest" description="Disordered" evidence="1">
    <location>
        <begin position="650"/>
        <end position="676"/>
    </location>
</feature>
<dbReference type="Pfam" id="PF25861">
    <property type="entry name" value="PglZ_2nd"/>
    <property type="match status" value="1"/>
</dbReference>
<feature type="compositionally biased region" description="Low complexity" evidence="1">
    <location>
        <begin position="758"/>
        <end position="776"/>
    </location>
</feature>
<dbReference type="RefSeq" id="WP_378971520.1">
    <property type="nucleotide sequence ID" value="NZ_JBHTBJ010000017.1"/>
</dbReference>
<dbReference type="InterPro" id="IPR058881">
    <property type="entry name" value="PglZ_2nd"/>
</dbReference>
<protein>
    <submittedName>
        <fullName evidence="5">BREX-2 system phosphatase PglZ</fullName>
    </submittedName>
</protein>
<feature type="domain" description="Alkaline phosphatase-like protein PglZ C-terminal" evidence="4">
    <location>
        <begin position="797"/>
        <end position="896"/>
    </location>
</feature>
<dbReference type="InterPro" id="IPR058882">
    <property type="entry name" value="PglZ_C"/>
</dbReference>
<keyword evidence="6" id="KW-1185">Reference proteome</keyword>
<evidence type="ECO:0000259" key="3">
    <source>
        <dbReference type="Pfam" id="PF25862"/>
    </source>
</evidence>
<sequence length="900" mass="95789">MTVAQPAAIRRRVEAWLADKDDPAPAIALRAQPEWPDAPVLSINGTTVRIVPCPTPLAARAALHERAGGERLVLLTELSNDDLGEGLLAHISEQHVRTVDIWDVAMQMFEAKTVDPNLVKRSRWAAEALITYAPAGKWPVVQGSVLTRDHALRSLTAELLGLDRDEIDGAGLIQWSTDAARVLRLSKLPDTLITGLTSYLVEVAGDVAVPVVAAARAGNGADAVPLGLLVGVLWPAPAGKRMPTGKRATDTAAARARLESWFGGHRLTDAEARTFSAAAETWVDRAIGVEGGSAEANRMLARAEHIAREVDATSLLDGSNLLPAGFAQRIRDVAAAVRLAVPAAGAADESRIAAAQVALVRLGEHRGGDPSRLETMRMAVRLLRWLAAPDHPQPANLYEALQRQVHEDGWVDRARLDIFAGDTDPQVAEALHLLHRAVDARRARHDHQFAELLAAATQAEQDPDKLIRVEDVLDQVIQPILATGRRALLLVMDGMSVAAATELAESLTRVGTWMELTPGGGPRAGVLAALPTITDVSRCSLISGRIAVGQQDAELKAFKQRFPQGVLLHKSKLRGQAGTAIARDVADALADPGVPLVAAVVNTIDDALDRSDPGTTVWGSETIPSIRDLLMLADGRVVVIVSDHGHVVDRGPEAVHRPSPSSENRWRPADPPAGEGEVLVRGSRVAKGGGAVVLPWREELRYGPRKAGYHGGASAAEAVIPLLVLTDGDESAVPGWSPAPVASPPWWRESLSVEPSAVPAAVPARRPAQRKPQAQSESLFDLAPDATAEPETPPAPAGPDLVAELLASDVYRQRRDPRAPLPDERVGALLRALIAGGNRATMDTLAARAGIPAGRIVGTVTALRKLLQVEGYPVLSVDPDNVTVKLDRDLLVEQFHLGGR</sequence>
<evidence type="ECO:0000313" key="6">
    <source>
        <dbReference type="Proteomes" id="UP001596548"/>
    </source>
</evidence>
<comment type="caution">
    <text evidence="5">The sequence shown here is derived from an EMBL/GenBank/DDBJ whole genome shotgun (WGS) entry which is preliminary data.</text>
</comment>
<gene>
    <name evidence="5" type="primary">pglZ</name>
    <name evidence="5" type="ORF">ACFQS1_22515</name>
</gene>
<feature type="domain" description="Alkaline phosphatase-like protein PglZ second" evidence="2">
    <location>
        <begin position="168"/>
        <end position="320"/>
    </location>
</feature>